<dbReference type="AlphaFoldDB" id="A0A8H3X6F2"/>
<organism evidence="1 2">
    <name type="scientific">Gigaspora margarita</name>
    <dbReference type="NCBI Taxonomy" id="4874"/>
    <lineage>
        <taxon>Eukaryota</taxon>
        <taxon>Fungi</taxon>
        <taxon>Fungi incertae sedis</taxon>
        <taxon>Mucoromycota</taxon>
        <taxon>Glomeromycotina</taxon>
        <taxon>Glomeromycetes</taxon>
        <taxon>Diversisporales</taxon>
        <taxon>Gigasporaceae</taxon>
        <taxon>Gigaspora</taxon>
    </lineage>
</organism>
<dbReference type="Proteomes" id="UP000439903">
    <property type="component" value="Unassembled WGS sequence"/>
</dbReference>
<keyword evidence="2" id="KW-1185">Reference proteome</keyword>
<dbReference type="PANTHER" id="PTHR15600:SF42">
    <property type="entry name" value="SACSIN"/>
    <property type="match status" value="1"/>
</dbReference>
<dbReference type="GO" id="GO:0030544">
    <property type="term" value="F:Hsp70 protein binding"/>
    <property type="evidence" value="ECO:0007669"/>
    <property type="project" value="TreeGrafter"/>
</dbReference>
<accession>A0A8H3X6F2</accession>
<evidence type="ECO:0000313" key="1">
    <source>
        <dbReference type="EMBL" id="KAF0424595.1"/>
    </source>
</evidence>
<dbReference type="PANTHER" id="PTHR15600">
    <property type="entry name" value="SACSIN"/>
    <property type="match status" value="1"/>
</dbReference>
<evidence type="ECO:0000313" key="2">
    <source>
        <dbReference type="Proteomes" id="UP000439903"/>
    </source>
</evidence>
<dbReference type="InterPro" id="IPR052972">
    <property type="entry name" value="Sacsin_chaperone_reg"/>
</dbReference>
<gene>
    <name evidence="1" type="ORF">F8M41_006487</name>
</gene>
<protein>
    <submittedName>
        <fullName evidence="1">Putative Sacsin</fullName>
    </submittedName>
</protein>
<dbReference type="EMBL" id="WTPW01001636">
    <property type="protein sequence ID" value="KAF0424595.1"/>
    <property type="molecule type" value="Genomic_DNA"/>
</dbReference>
<reference evidence="1 2" key="1">
    <citation type="journal article" date="2019" name="Environ. Microbiol.">
        <title>At the nexus of three kingdoms: the genome of the mycorrhizal fungus Gigaspora margarita provides insights into plant, endobacterial and fungal interactions.</title>
        <authorList>
            <person name="Venice F."/>
            <person name="Ghignone S."/>
            <person name="Salvioli di Fossalunga A."/>
            <person name="Amselem J."/>
            <person name="Novero M."/>
            <person name="Xianan X."/>
            <person name="Sedzielewska Toro K."/>
            <person name="Morin E."/>
            <person name="Lipzen A."/>
            <person name="Grigoriev I.V."/>
            <person name="Henrissat B."/>
            <person name="Martin F.M."/>
            <person name="Bonfante P."/>
        </authorList>
    </citation>
    <scope>NUCLEOTIDE SEQUENCE [LARGE SCALE GENOMIC DNA]</scope>
    <source>
        <strain evidence="1 2">BEG34</strain>
    </source>
</reference>
<proteinExistence type="predicted"/>
<name>A0A8H3X6F2_GIGMA</name>
<comment type="caution">
    <text evidence="1">The sequence shown here is derived from an EMBL/GenBank/DDBJ whole genome shotgun (WGS) entry which is preliminary data.</text>
</comment>
<dbReference type="OrthoDB" id="1262810at2759"/>
<sequence>MYNWQGPAIWIYNDAKFKKDFPLLGKSGMITSYYLTDILSCAMAHGGVAAILAQSDNEPPKKPLDPTDPPILVGKNYSYVLCNDHSTKLNAHINGNFVLSIDRKVILQQNNTHEGWNQYFLQQNNTYEKWNRYILLEVLPSLHVKLLDKIAKINYKQYEHFKNSYKIQPNNIVSCITKTTKGVWPFGKVKKDHLYYDYALNVLKNMGESKVFWTEANEGKFVSLEDAYFSEENNHTIANILAKHGIPTVKVEKAILHQLKNLSEKSTINKEKDQDLFPKSGPSRFICDLDDELSKIFKKQEISWNPSSQDIPNRQWLDDILEKMEWGIGLEFAKLLEYPLHPVVSPSNKLVRVNLLNPLLTYSVNPDKILRKQTSQKISMETLFSNAALSEDELNKLRKFVKDSDFFQQGNIEIIQELPIWPTRSEEFISAKEGKLLPRNLPSYSLDKDLFAVPDEYFRILTLLGAKQFKEFDYVKQYYYTPDSRRAPTQEDQDLNNNTYIECAREIEFKINIGKYNDEEIRPIAKNLAEYFCDHKNIRLNFKEDELNQLYKIKFVPSNKNLPNSYGETVGQAGRTSGYESFDVKHTEQSPNIEMVINHWNYLFERKIFQPSDWEIRTIYKIMEEIYQFVSTFGIQDDIGSDLFKVNLRLEPFKNLLIAAGAKNTNLDIKIPKIPIDHSQQKDKLIEHLIEQLKEECANRYVLSLLLRWLYGMPYSEAAEEIFERSSLDKMII</sequence>